<name>A0ABQ0A3R9_9GAMM</name>
<evidence type="ECO:0000313" key="3">
    <source>
        <dbReference type="Proteomes" id="UP001465153"/>
    </source>
</evidence>
<dbReference type="EMBL" id="BAABWN010000001">
    <property type="protein sequence ID" value="GAA6166292.1"/>
    <property type="molecule type" value="Genomic_DNA"/>
</dbReference>
<evidence type="ECO:0000256" key="1">
    <source>
        <dbReference type="SAM" id="Phobius"/>
    </source>
</evidence>
<gene>
    <name evidence="2" type="ORF">NBRC116591_01020</name>
</gene>
<dbReference type="Proteomes" id="UP001465153">
    <property type="component" value="Unassembled WGS sequence"/>
</dbReference>
<keyword evidence="1" id="KW-0812">Transmembrane</keyword>
<feature type="transmembrane region" description="Helical" evidence="1">
    <location>
        <begin position="57"/>
        <end position="73"/>
    </location>
</feature>
<feature type="transmembrane region" description="Helical" evidence="1">
    <location>
        <begin position="82"/>
        <end position="101"/>
    </location>
</feature>
<keyword evidence="1" id="KW-0472">Membrane</keyword>
<evidence type="ECO:0008006" key="4">
    <source>
        <dbReference type="Google" id="ProtNLM"/>
    </source>
</evidence>
<proteinExistence type="predicted"/>
<keyword evidence="1" id="KW-1133">Transmembrane helix</keyword>
<keyword evidence="3" id="KW-1185">Reference proteome</keyword>
<accession>A0ABQ0A3R9</accession>
<sequence>MQYECANCRNIFSDKQAKCENWMDPTKNFICPYCDVALLRTEQKKAGFFQRLKRIKPVSWIGLVGFFIMLLLIDRRAGLPPLFPYVATLFAAIIIMIYHWFSDEVPESTETVDISLEKDPGSNIYEFKPKDDSVNH</sequence>
<comment type="caution">
    <text evidence="2">The sequence shown here is derived from an EMBL/GenBank/DDBJ whole genome shotgun (WGS) entry which is preliminary data.</text>
</comment>
<reference evidence="2 3" key="1">
    <citation type="submission" date="2024-04" db="EMBL/GenBank/DDBJ databases">
        <title>Draft genome sequence of Sessilibacter corallicola NBRC 116591.</title>
        <authorList>
            <person name="Miyakawa T."/>
            <person name="Kusuya Y."/>
            <person name="Miura T."/>
        </authorList>
    </citation>
    <scope>NUCLEOTIDE SEQUENCE [LARGE SCALE GENOMIC DNA]</scope>
    <source>
        <strain evidence="2 3">KU-00831-HH</strain>
    </source>
</reference>
<organism evidence="2 3">
    <name type="scientific">Sessilibacter corallicola</name>
    <dbReference type="NCBI Taxonomy" id="2904075"/>
    <lineage>
        <taxon>Bacteria</taxon>
        <taxon>Pseudomonadati</taxon>
        <taxon>Pseudomonadota</taxon>
        <taxon>Gammaproteobacteria</taxon>
        <taxon>Cellvibrionales</taxon>
        <taxon>Cellvibrionaceae</taxon>
        <taxon>Sessilibacter</taxon>
    </lineage>
</organism>
<evidence type="ECO:0000313" key="2">
    <source>
        <dbReference type="EMBL" id="GAA6166292.1"/>
    </source>
</evidence>
<protein>
    <recommendedName>
        <fullName evidence="4">Zinc ribbon domain-containing protein</fullName>
    </recommendedName>
</protein>
<dbReference type="SUPFAM" id="SSF57802">
    <property type="entry name" value="Rubredoxin-like"/>
    <property type="match status" value="1"/>
</dbReference>